<comment type="similarity">
    <text evidence="1">Belongs to the FES1 family.</text>
</comment>
<evidence type="ECO:0000256" key="1">
    <source>
        <dbReference type="ARBA" id="ARBA00011045"/>
    </source>
</evidence>
<dbReference type="InParanoid" id="A0A317XIX2"/>
<dbReference type="AlphaFoldDB" id="A0A317XIX2"/>
<proteinExistence type="inferred from homology"/>
<dbReference type="InterPro" id="IPR013918">
    <property type="entry name" value="Nucleotide_exch_fac_Fes1"/>
</dbReference>
<feature type="region of interest" description="Disordered" evidence="3">
    <location>
        <begin position="327"/>
        <end position="351"/>
    </location>
</feature>
<organism evidence="5 6">
    <name type="scientific">Testicularia cyperi</name>
    <dbReference type="NCBI Taxonomy" id="1882483"/>
    <lineage>
        <taxon>Eukaryota</taxon>
        <taxon>Fungi</taxon>
        <taxon>Dikarya</taxon>
        <taxon>Basidiomycota</taxon>
        <taxon>Ustilaginomycotina</taxon>
        <taxon>Ustilaginomycetes</taxon>
        <taxon>Ustilaginales</taxon>
        <taxon>Anthracoideaceae</taxon>
        <taxon>Testicularia</taxon>
    </lineage>
</organism>
<dbReference type="PANTHER" id="PTHR19316">
    <property type="entry name" value="PROTEIN FOLDING REGULATOR"/>
    <property type="match status" value="1"/>
</dbReference>
<dbReference type="EMBL" id="KZ819214">
    <property type="protein sequence ID" value="PWY97220.1"/>
    <property type="molecule type" value="Genomic_DNA"/>
</dbReference>
<evidence type="ECO:0000256" key="3">
    <source>
        <dbReference type="SAM" id="MobiDB-lite"/>
    </source>
</evidence>
<keyword evidence="2" id="KW-0677">Repeat</keyword>
<feature type="domain" description="Nucleotide exchange factor Fes1" evidence="4">
    <location>
        <begin position="8"/>
        <end position="97"/>
    </location>
</feature>
<feature type="compositionally biased region" description="Low complexity" evidence="3">
    <location>
        <begin position="259"/>
        <end position="274"/>
    </location>
</feature>
<sequence>MSNEKNAQELLKWGLANSTAAAPGPSVDQISADIAAGNRPDLADPRLYDAIMGKSETQMMREELAAAVDESRTVEDRCTALDNFEMLIEQIDNANNITSMKMWPPIIALLSSEEPRIQTATAWILGTAVQNNDKAQIAVLEFQPLAPLLDLLHSHDFAVRSKAMYALSGLLKHNPAAVDQFEKMNGWKYLQTALLDPNITLRRKTAFLINTLLFQDPSVLSVERVAEAASSSSASAATTASQSTDLALSTVVTPSQSRNTTSTATAVAPTTSSPNPSPPVPLERGPETMLTGIKHPNVAQALLSSGVLATLISSLLAPGTLVGGVTDADADTDSDSELHLLPPPSGPDGDTDQRLDLDFAEKAATSIITFVTKIPGSNPGDVLPSRIQALLKALNEELAGPPLDDRETFTSRHQELGIDATVFADFQSKIAAL</sequence>
<accession>A0A317XIX2</accession>
<feature type="region of interest" description="Disordered" evidence="3">
    <location>
        <begin position="245"/>
        <end position="284"/>
    </location>
</feature>
<protein>
    <submittedName>
        <fullName evidence="5">Fes1-domain-containing protein</fullName>
    </submittedName>
</protein>
<gene>
    <name evidence="5" type="ORF">BCV70DRAFT_203055</name>
</gene>
<dbReference type="Gene3D" id="1.25.10.10">
    <property type="entry name" value="Leucine-rich Repeat Variant"/>
    <property type="match status" value="1"/>
</dbReference>
<dbReference type="STRING" id="1882483.A0A317XIX2"/>
<evidence type="ECO:0000313" key="5">
    <source>
        <dbReference type="EMBL" id="PWY97220.1"/>
    </source>
</evidence>
<keyword evidence="6" id="KW-1185">Reference proteome</keyword>
<dbReference type="GO" id="GO:0005783">
    <property type="term" value="C:endoplasmic reticulum"/>
    <property type="evidence" value="ECO:0007669"/>
    <property type="project" value="TreeGrafter"/>
</dbReference>
<dbReference type="InterPro" id="IPR050693">
    <property type="entry name" value="Hsp70_NEF-Inhibitors"/>
</dbReference>
<dbReference type="Pfam" id="PF08609">
    <property type="entry name" value="Fes1"/>
    <property type="match status" value="1"/>
</dbReference>
<evidence type="ECO:0000256" key="2">
    <source>
        <dbReference type="ARBA" id="ARBA00022737"/>
    </source>
</evidence>
<name>A0A317XIX2_9BASI</name>
<dbReference type="InterPro" id="IPR011989">
    <property type="entry name" value="ARM-like"/>
</dbReference>
<dbReference type="SUPFAM" id="SSF48371">
    <property type="entry name" value="ARM repeat"/>
    <property type="match status" value="1"/>
</dbReference>
<dbReference type="PANTHER" id="PTHR19316:SF18">
    <property type="entry name" value="HSP70-BINDING PROTEIN 1"/>
    <property type="match status" value="1"/>
</dbReference>
<evidence type="ECO:0000259" key="4">
    <source>
        <dbReference type="Pfam" id="PF08609"/>
    </source>
</evidence>
<dbReference type="GO" id="GO:0000774">
    <property type="term" value="F:adenyl-nucleotide exchange factor activity"/>
    <property type="evidence" value="ECO:0007669"/>
    <property type="project" value="TreeGrafter"/>
</dbReference>
<reference evidence="5 6" key="1">
    <citation type="journal article" date="2018" name="Mol. Biol. Evol.">
        <title>Broad Genomic Sampling Reveals a Smut Pathogenic Ancestry of the Fungal Clade Ustilaginomycotina.</title>
        <authorList>
            <person name="Kijpornyongpan T."/>
            <person name="Mondo S.J."/>
            <person name="Barry K."/>
            <person name="Sandor L."/>
            <person name="Lee J."/>
            <person name="Lipzen A."/>
            <person name="Pangilinan J."/>
            <person name="LaButti K."/>
            <person name="Hainaut M."/>
            <person name="Henrissat B."/>
            <person name="Grigoriev I.V."/>
            <person name="Spatafora J.W."/>
            <person name="Aime M.C."/>
        </authorList>
    </citation>
    <scope>NUCLEOTIDE SEQUENCE [LARGE SCALE GENOMIC DNA]</scope>
    <source>
        <strain evidence="5 6">MCA 3645</strain>
    </source>
</reference>
<dbReference type="OrthoDB" id="10250458at2759"/>
<dbReference type="Proteomes" id="UP000246740">
    <property type="component" value="Unassembled WGS sequence"/>
</dbReference>
<dbReference type="InterPro" id="IPR016024">
    <property type="entry name" value="ARM-type_fold"/>
</dbReference>
<evidence type="ECO:0000313" key="6">
    <source>
        <dbReference type="Proteomes" id="UP000246740"/>
    </source>
</evidence>